<name>A0A1J1HWW0_9DIPT</name>
<evidence type="ECO:0000256" key="1">
    <source>
        <dbReference type="SAM" id="Phobius"/>
    </source>
</evidence>
<organism evidence="2 3">
    <name type="scientific">Clunio marinus</name>
    <dbReference type="NCBI Taxonomy" id="568069"/>
    <lineage>
        <taxon>Eukaryota</taxon>
        <taxon>Metazoa</taxon>
        <taxon>Ecdysozoa</taxon>
        <taxon>Arthropoda</taxon>
        <taxon>Hexapoda</taxon>
        <taxon>Insecta</taxon>
        <taxon>Pterygota</taxon>
        <taxon>Neoptera</taxon>
        <taxon>Endopterygota</taxon>
        <taxon>Diptera</taxon>
        <taxon>Nematocera</taxon>
        <taxon>Chironomoidea</taxon>
        <taxon>Chironomidae</taxon>
        <taxon>Clunio</taxon>
    </lineage>
</organism>
<keyword evidence="1" id="KW-0812">Transmembrane</keyword>
<dbReference type="Proteomes" id="UP000183832">
    <property type="component" value="Unassembled WGS sequence"/>
</dbReference>
<evidence type="ECO:0000313" key="2">
    <source>
        <dbReference type="EMBL" id="CRK92560.1"/>
    </source>
</evidence>
<keyword evidence="1" id="KW-0472">Membrane</keyword>
<evidence type="ECO:0000313" key="3">
    <source>
        <dbReference type="Proteomes" id="UP000183832"/>
    </source>
</evidence>
<reference evidence="2 3" key="1">
    <citation type="submission" date="2015-04" db="EMBL/GenBank/DDBJ databases">
        <authorList>
            <person name="Syromyatnikov M.Y."/>
            <person name="Popov V.N."/>
        </authorList>
    </citation>
    <scope>NUCLEOTIDE SEQUENCE [LARGE SCALE GENOMIC DNA]</scope>
</reference>
<proteinExistence type="predicted"/>
<accession>A0A1J1HWW0</accession>
<dbReference type="EMBL" id="CVRI01000031">
    <property type="protein sequence ID" value="CRK92560.1"/>
    <property type="molecule type" value="Genomic_DNA"/>
</dbReference>
<keyword evidence="1" id="KW-1133">Transmembrane helix</keyword>
<keyword evidence="3" id="KW-1185">Reference proteome</keyword>
<dbReference type="AlphaFoldDB" id="A0A1J1HWW0"/>
<sequence>MNHNLSLITKHIPNICCLCFGTYSTSDEVLKCSMISSGCDAIEESTNKRIRRFYEFFIACLLVCLILLSLPYLFSSDKWQIFGMLKVLYMMRNIFERRTEMGFNTESGSLLRGERKVCGNEAAKACLGGKCCSLMLKHTHAFLLPSFQTSHAPKCCFGEKIDKLSFGFNIE</sequence>
<feature type="transmembrane region" description="Helical" evidence="1">
    <location>
        <begin position="53"/>
        <end position="73"/>
    </location>
</feature>
<protein>
    <submittedName>
        <fullName evidence="2">CLUMA_CG006134, isoform A</fullName>
    </submittedName>
</protein>
<gene>
    <name evidence="2" type="ORF">CLUMA_CG006134</name>
</gene>